<feature type="compositionally biased region" description="Polar residues" evidence="14">
    <location>
        <begin position="488"/>
        <end position="498"/>
    </location>
</feature>
<comment type="subcellular location">
    <subcellularLocation>
        <location evidence="2">Cytoplasm</location>
    </subcellularLocation>
</comment>
<feature type="compositionally biased region" description="Polar residues" evidence="14">
    <location>
        <begin position="976"/>
        <end position="1001"/>
    </location>
</feature>
<feature type="compositionally biased region" description="Low complexity" evidence="14">
    <location>
        <begin position="683"/>
        <end position="701"/>
    </location>
</feature>
<feature type="compositionally biased region" description="Pro residues" evidence="14">
    <location>
        <begin position="462"/>
        <end position="472"/>
    </location>
</feature>
<feature type="compositionally biased region" description="Basic and acidic residues" evidence="14">
    <location>
        <begin position="765"/>
        <end position="775"/>
    </location>
</feature>
<dbReference type="FunFam" id="3.90.550.10:FF:000092">
    <property type="entry name" value="Glycogenin 2"/>
    <property type="match status" value="1"/>
</dbReference>
<dbReference type="Proteomes" id="UP000807306">
    <property type="component" value="Unassembled WGS sequence"/>
</dbReference>
<dbReference type="EMBL" id="MU157824">
    <property type="protein sequence ID" value="KAF9535648.1"/>
    <property type="molecule type" value="Genomic_DNA"/>
</dbReference>
<evidence type="ECO:0000256" key="7">
    <source>
        <dbReference type="ARBA" id="ARBA00023180"/>
    </source>
</evidence>
<dbReference type="InterPro" id="IPR050587">
    <property type="entry name" value="GNT1/Glycosyltrans_8"/>
</dbReference>
<comment type="function">
    <text evidence="13">Self-glucosylating initiator of glycogen synthesis. It catalyzes the formation of a short alpha (1,4)-glucosyl chain covalently attached via a glucose 1-O-tyrosyl linkage to internal tyrosine residues and these chains act as primers for the elongation reaction catalyzed by glycogen synthase.</text>
</comment>
<feature type="region of interest" description="Disordered" evidence="14">
    <location>
        <begin position="385"/>
        <end position="418"/>
    </location>
</feature>
<dbReference type="PANTHER" id="PTHR11183">
    <property type="entry name" value="GLYCOGENIN SUBFAMILY MEMBER"/>
    <property type="match status" value="1"/>
</dbReference>
<evidence type="ECO:0000256" key="1">
    <source>
        <dbReference type="ARBA" id="ARBA00001936"/>
    </source>
</evidence>
<dbReference type="GO" id="GO:0008466">
    <property type="term" value="F:glycogenin glucosyltransferase activity"/>
    <property type="evidence" value="ECO:0007669"/>
    <property type="project" value="UniProtKB-EC"/>
</dbReference>
<sequence>MASPFAFVTLISSDSYLPGALAQVAAIRDIHPSPPQHPEVAFQTVCIVTPESLDVATIKRLRQEFDLVVGVEILEQENQQGLKLLGRPDLTTVLTKLHIFRLVQFQKIIFLDADVLPIRPISHLFNLPHDFSAAPDVGWPDIFNSGVLVVTPGNDKFAELNELIKTRPSWDGGDQGLLNEWRGENWNRLSFTYNTTPTAAYTYAPAYERYGSQISALHFIGSNKPWKTLAYRPPFATRQSEPSDSVQRAYDYDSLVDRWYDVYDRHYRTHTPTSEAPFEVKTYTSAWDQPSDSGRAPPAQTYDLDALKRLALAGLNASTPDTHPGEGIYQSMPLEGRIDLMRSRKPASDERETTKPKPNLPPVPYFQLPIDDWDRFPSDSFSFDEGISTPLGRPSTLEGGPRWQTLPTPGPNEVPNGPRMGMVPLPHTPTPLPGLARTASDFYASESESESLLLTRQYSRPPSRPSSRPPSRPSSVNGHRYDHHHQHSTNQGDSPNTQHYHHSHADEERRGDKANIQHGHHHHHHYHHLSQGHRSQVLSNPLHNIQHIQAEAEKRPLSPPLVPWNPAVELPPNTMPHHSAFPVDAYFANVWDQTPSRHHDFSPLRTSPKDSSGLFEAPPAPSIPLSLLQQGHYRNITGDSQTVTPSPDRQKVKNVFPWEEKPRPLPGRVFPDSDAPSSSHFLSPGSQSQTSTTTPTTPETRPNGRSRASSLSPLYMANTLTFANAWDTVPSIQKYATKLVKPPPPLPPLAPAFDDDSYRKGRRRSRDDRSQVSRDGDDEDNADDEDEGEPEIASSTKWDDEDADHEKAERRSRSGSIINASLKPKKKRYKDQGVQTPLIEKRSYGIQADLSKAEKHQKKPSMTGKRHLPVSTNGLSSPAPTRDTGVGGGIDSPPNGFFAPQPDRRKKSSDSSPASHSPLRLSREFISPPPGIPANGDWKSPSPPLLKPGMRTMSSATIMPASPAYSPLPSGPVRSRASSLRSSPTLIRQGSNDSSLGSPASSYGPLSPADSNATLPYIRKGGRVWDPARGVELFKKGSEEVLARFLKMGSFDEEAR</sequence>
<proteinExistence type="inferred from homology"/>
<dbReference type="GO" id="GO:0005978">
    <property type="term" value="P:glycogen biosynthetic process"/>
    <property type="evidence" value="ECO:0007669"/>
    <property type="project" value="UniProtKB-KW"/>
</dbReference>
<dbReference type="CDD" id="cd02537">
    <property type="entry name" value="GT8_Glycogenin"/>
    <property type="match status" value="1"/>
</dbReference>
<feature type="region of interest" description="Disordered" evidence="14">
    <location>
        <begin position="597"/>
        <end position="625"/>
    </location>
</feature>
<feature type="compositionally biased region" description="Basic residues" evidence="14">
    <location>
        <begin position="855"/>
        <end position="868"/>
    </location>
</feature>
<organism evidence="15 16">
    <name type="scientific">Crepidotus variabilis</name>
    <dbReference type="NCBI Taxonomy" id="179855"/>
    <lineage>
        <taxon>Eukaryota</taxon>
        <taxon>Fungi</taxon>
        <taxon>Dikarya</taxon>
        <taxon>Basidiomycota</taxon>
        <taxon>Agaricomycotina</taxon>
        <taxon>Agaricomycetes</taxon>
        <taxon>Agaricomycetidae</taxon>
        <taxon>Agaricales</taxon>
        <taxon>Agaricineae</taxon>
        <taxon>Crepidotaceae</taxon>
        <taxon>Crepidotus</taxon>
    </lineage>
</organism>
<dbReference type="InterPro" id="IPR029044">
    <property type="entry name" value="Nucleotide-diphossugar_trans"/>
</dbReference>
<keyword evidence="16" id="KW-1185">Reference proteome</keyword>
<keyword evidence="6" id="KW-0320">Glycogen biosynthesis</keyword>
<dbReference type="Gene3D" id="3.90.550.10">
    <property type="entry name" value="Spore Coat Polysaccharide Biosynthesis Protein SpsA, Chain A"/>
    <property type="match status" value="1"/>
</dbReference>
<name>A0A9P6EVG0_9AGAR</name>
<dbReference type="EC" id="2.4.1.186" evidence="10"/>
<feature type="compositionally biased region" description="Pro residues" evidence="14">
    <location>
        <begin position="741"/>
        <end position="750"/>
    </location>
</feature>
<evidence type="ECO:0000256" key="8">
    <source>
        <dbReference type="ARBA" id="ARBA00023211"/>
    </source>
</evidence>
<feature type="region of interest" description="Disordered" evidence="14">
    <location>
        <begin position="739"/>
        <end position="1015"/>
    </location>
</feature>
<dbReference type="SUPFAM" id="SSF53448">
    <property type="entry name" value="Nucleotide-diphospho-sugar transferases"/>
    <property type="match status" value="1"/>
</dbReference>
<evidence type="ECO:0000256" key="9">
    <source>
        <dbReference type="ARBA" id="ARBA00038162"/>
    </source>
</evidence>
<dbReference type="Pfam" id="PF01501">
    <property type="entry name" value="Glyco_transf_8"/>
    <property type="match status" value="1"/>
</dbReference>
<feature type="region of interest" description="Disordered" evidence="14">
    <location>
        <begin position="446"/>
        <end position="508"/>
    </location>
</feature>
<dbReference type="GO" id="GO:0046872">
    <property type="term" value="F:metal ion binding"/>
    <property type="evidence" value="ECO:0007669"/>
    <property type="project" value="UniProtKB-KW"/>
</dbReference>
<accession>A0A9P6EVG0</accession>
<evidence type="ECO:0000256" key="5">
    <source>
        <dbReference type="ARBA" id="ARBA00022723"/>
    </source>
</evidence>
<comment type="cofactor">
    <cofactor evidence="1">
        <name>Mn(2+)</name>
        <dbReference type="ChEBI" id="CHEBI:29035"/>
    </cofactor>
</comment>
<feature type="compositionally biased region" description="Polar residues" evidence="14">
    <location>
        <begin position="637"/>
        <end position="647"/>
    </location>
</feature>
<keyword evidence="5" id="KW-0479">Metal-binding</keyword>
<keyword evidence="3" id="KW-0963">Cytoplasm</keyword>
<keyword evidence="7" id="KW-0325">Glycoprotein</keyword>
<keyword evidence="4" id="KW-0808">Transferase</keyword>
<dbReference type="OrthoDB" id="2014201at2759"/>
<evidence type="ECO:0000256" key="14">
    <source>
        <dbReference type="SAM" id="MobiDB-lite"/>
    </source>
</evidence>
<dbReference type="InterPro" id="IPR002495">
    <property type="entry name" value="Glyco_trans_8"/>
</dbReference>
<feature type="region of interest" description="Disordered" evidence="14">
    <location>
        <begin position="637"/>
        <end position="711"/>
    </location>
</feature>
<evidence type="ECO:0000256" key="6">
    <source>
        <dbReference type="ARBA" id="ARBA00023056"/>
    </source>
</evidence>
<feature type="region of interest" description="Disordered" evidence="14">
    <location>
        <begin position="344"/>
        <end position="365"/>
    </location>
</feature>
<evidence type="ECO:0000313" key="15">
    <source>
        <dbReference type="EMBL" id="KAF9535648.1"/>
    </source>
</evidence>
<feature type="compositionally biased region" description="Acidic residues" evidence="14">
    <location>
        <begin position="776"/>
        <end position="790"/>
    </location>
</feature>
<keyword evidence="8" id="KW-0464">Manganese</keyword>
<dbReference type="GO" id="GO:0005737">
    <property type="term" value="C:cytoplasm"/>
    <property type="evidence" value="ECO:0007669"/>
    <property type="project" value="UniProtKB-SubCell"/>
</dbReference>
<evidence type="ECO:0000256" key="10">
    <source>
        <dbReference type="ARBA" id="ARBA00038934"/>
    </source>
</evidence>
<feature type="compositionally biased region" description="Basic and acidic residues" evidence="14">
    <location>
        <begin position="344"/>
        <end position="355"/>
    </location>
</feature>
<evidence type="ECO:0000256" key="13">
    <source>
        <dbReference type="ARBA" id="ARBA00057883"/>
    </source>
</evidence>
<reference evidence="15" key="1">
    <citation type="submission" date="2020-11" db="EMBL/GenBank/DDBJ databases">
        <authorList>
            <consortium name="DOE Joint Genome Institute"/>
            <person name="Ahrendt S."/>
            <person name="Riley R."/>
            <person name="Andreopoulos W."/>
            <person name="Labutti K."/>
            <person name="Pangilinan J."/>
            <person name="Ruiz-Duenas F.J."/>
            <person name="Barrasa J.M."/>
            <person name="Sanchez-Garcia M."/>
            <person name="Camarero S."/>
            <person name="Miyauchi S."/>
            <person name="Serrano A."/>
            <person name="Linde D."/>
            <person name="Babiker R."/>
            <person name="Drula E."/>
            <person name="Ayuso-Fernandez I."/>
            <person name="Pacheco R."/>
            <person name="Padilla G."/>
            <person name="Ferreira P."/>
            <person name="Barriuso J."/>
            <person name="Kellner H."/>
            <person name="Castanera R."/>
            <person name="Alfaro M."/>
            <person name="Ramirez L."/>
            <person name="Pisabarro A.G."/>
            <person name="Kuo A."/>
            <person name="Tritt A."/>
            <person name="Lipzen A."/>
            <person name="He G."/>
            <person name="Yan M."/>
            <person name="Ng V."/>
            <person name="Cullen D."/>
            <person name="Martin F."/>
            <person name="Rosso M.-N."/>
            <person name="Henrissat B."/>
            <person name="Hibbett D."/>
            <person name="Martinez A.T."/>
            <person name="Grigoriev I.V."/>
        </authorList>
    </citation>
    <scope>NUCLEOTIDE SEQUENCE</scope>
    <source>
        <strain evidence="15">CBS 506.95</strain>
    </source>
</reference>
<comment type="catalytic activity">
    <reaction evidence="11">
        <text>[1,4-alpha-D-glucosyl](n)-L-tyrosyl-[glycogenin] + UDP-alpha-D-glucose = [1,4-alpha-D-glucosyl](n+1)-L-tyrosyl-[glycogenin] + UDP + H(+)</text>
        <dbReference type="Rhea" id="RHEA:56560"/>
        <dbReference type="Rhea" id="RHEA-COMP:14606"/>
        <dbReference type="Rhea" id="RHEA-COMP:14607"/>
        <dbReference type="ChEBI" id="CHEBI:15378"/>
        <dbReference type="ChEBI" id="CHEBI:58223"/>
        <dbReference type="ChEBI" id="CHEBI:58885"/>
        <dbReference type="ChEBI" id="CHEBI:140574"/>
        <dbReference type="EC" id="2.4.1.186"/>
    </reaction>
</comment>
<comment type="catalytic activity">
    <reaction evidence="12">
        <text>L-tyrosyl-[glycogenin] + UDP-alpha-D-glucose = alpha-D-glucosyl-L-tyrosyl-[glycogenin] + UDP + H(+)</text>
        <dbReference type="Rhea" id="RHEA:23360"/>
        <dbReference type="Rhea" id="RHEA-COMP:14604"/>
        <dbReference type="Rhea" id="RHEA-COMP:14605"/>
        <dbReference type="ChEBI" id="CHEBI:15378"/>
        <dbReference type="ChEBI" id="CHEBI:46858"/>
        <dbReference type="ChEBI" id="CHEBI:58223"/>
        <dbReference type="ChEBI" id="CHEBI:58885"/>
        <dbReference type="ChEBI" id="CHEBI:140573"/>
        <dbReference type="EC" id="2.4.1.186"/>
    </reaction>
</comment>
<protein>
    <recommendedName>
        <fullName evidence="10">glycogenin glucosyltransferase</fullName>
        <ecNumber evidence="10">2.4.1.186</ecNumber>
    </recommendedName>
</protein>
<comment type="similarity">
    <text evidence="9">Belongs to the glycosyltransferase 8 family. Glycogenin subfamily.</text>
</comment>
<comment type="caution">
    <text evidence="15">The sequence shown here is derived from an EMBL/GenBank/DDBJ whole genome shotgun (WGS) entry which is preliminary data.</text>
</comment>
<evidence type="ECO:0000256" key="4">
    <source>
        <dbReference type="ARBA" id="ARBA00022679"/>
    </source>
</evidence>
<gene>
    <name evidence="15" type="ORF">CPB83DRAFT_913069</name>
</gene>
<feature type="compositionally biased region" description="Polar residues" evidence="14">
    <location>
        <begin position="870"/>
        <end position="879"/>
    </location>
</feature>
<dbReference type="AlphaFoldDB" id="A0A9P6EVG0"/>
<evidence type="ECO:0000313" key="16">
    <source>
        <dbReference type="Proteomes" id="UP000807306"/>
    </source>
</evidence>
<evidence type="ECO:0000256" key="2">
    <source>
        <dbReference type="ARBA" id="ARBA00004496"/>
    </source>
</evidence>
<evidence type="ECO:0000256" key="11">
    <source>
        <dbReference type="ARBA" id="ARBA00050886"/>
    </source>
</evidence>
<evidence type="ECO:0000256" key="3">
    <source>
        <dbReference type="ARBA" id="ARBA00022490"/>
    </source>
</evidence>
<evidence type="ECO:0000256" key="12">
    <source>
        <dbReference type="ARBA" id="ARBA00052293"/>
    </source>
</evidence>